<dbReference type="Proteomes" id="UP000726737">
    <property type="component" value="Unassembled WGS sequence"/>
</dbReference>
<dbReference type="PANTHER" id="PTHR13923:SF11">
    <property type="entry name" value="SECRETORY 31, ISOFORM D"/>
    <property type="match status" value="1"/>
</dbReference>
<keyword evidence="2" id="KW-0853">WD repeat</keyword>
<feature type="compositionally biased region" description="Polar residues" evidence="4">
    <location>
        <begin position="37"/>
        <end position="50"/>
    </location>
</feature>
<dbReference type="AlphaFoldDB" id="A0A9P6PUU5"/>
<dbReference type="InterPro" id="IPR040251">
    <property type="entry name" value="SEC31-like"/>
</dbReference>
<evidence type="ECO:0000256" key="2">
    <source>
        <dbReference type="ARBA" id="ARBA00022574"/>
    </source>
</evidence>
<feature type="region of interest" description="Disordered" evidence="4">
    <location>
        <begin position="1"/>
        <end position="142"/>
    </location>
</feature>
<evidence type="ECO:0000256" key="3">
    <source>
        <dbReference type="ARBA" id="ARBA00022737"/>
    </source>
</evidence>
<dbReference type="Gene3D" id="1.20.940.10">
    <property type="entry name" value="Functional domain of the splicing factor Prp18"/>
    <property type="match status" value="1"/>
</dbReference>
<dbReference type="OrthoDB" id="542917at2759"/>
<dbReference type="PANTHER" id="PTHR13923">
    <property type="entry name" value="SEC31-RELATED PROTEIN"/>
    <property type="match status" value="1"/>
</dbReference>
<dbReference type="GO" id="GO:0007029">
    <property type="term" value="P:endoplasmic reticulum organization"/>
    <property type="evidence" value="ECO:0007669"/>
    <property type="project" value="TreeGrafter"/>
</dbReference>
<accession>A0A9P6PUU5</accession>
<dbReference type="EMBL" id="JAAAJA010000395">
    <property type="protein sequence ID" value="KAG0254579.1"/>
    <property type="molecule type" value="Genomic_DNA"/>
</dbReference>
<keyword evidence="6" id="KW-1185">Reference proteome</keyword>
<keyword evidence="3" id="KW-0677">Repeat</keyword>
<protein>
    <recommendedName>
        <fullName evidence="7">SRA1/Sec31 domain-containing protein</fullName>
    </recommendedName>
</protein>
<feature type="compositionally biased region" description="Pro residues" evidence="4">
    <location>
        <begin position="73"/>
        <end position="97"/>
    </location>
</feature>
<evidence type="ECO:0008006" key="7">
    <source>
        <dbReference type="Google" id="ProtNLM"/>
    </source>
</evidence>
<proteinExistence type="predicted"/>
<organism evidence="5 6">
    <name type="scientific">Mortierella polycephala</name>
    <dbReference type="NCBI Taxonomy" id="41804"/>
    <lineage>
        <taxon>Eukaryota</taxon>
        <taxon>Fungi</taxon>
        <taxon>Fungi incertae sedis</taxon>
        <taxon>Mucoromycota</taxon>
        <taxon>Mortierellomycotina</taxon>
        <taxon>Mortierellomycetes</taxon>
        <taxon>Mortierellales</taxon>
        <taxon>Mortierellaceae</taxon>
        <taxon>Mortierella</taxon>
    </lineage>
</organism>
<gene>
    <name evidence="5" type="ORF">BG011_005655</name>
</gene>
<feature type="compositionally biased region" description="Polar residues" evidence="4">
    <location>
        <begin position="1"/>
        <end position="19"/>
    </location>
</feature>
<comment type="caution">
    <text evidence="5">The sequence shown here is derived from an EMBL/GenBank/DDBJ whole genome shotgun (WGS) entry which is preliminary data.</text>
</comment>
<keyword evidence="1" id="KW-0813">Transport</keyword>
<dbReference type="GO" id="GO:0090110">
    <property type="term" value="P:COPII-coated vesicle cargo loading"/>
    <property type="evidence" value="ECO:0007669"/>
    <property type="project" value="TreeGrafter"/>
</dbReference>
<evidence type="ECO:0000313" key="5">
    <source>
        <dbReference type="EMBL" id="KAG0254579.1"/>
    </source>
</evidence>
<evidence type="ECO:0000313" key="6">
    <source>
        <dbReference type="Proteomes" id="UP000726737"/>
    </source>
</evidence>
<dbReference type="GO" id="GO:0030127">
    <property type="term" value="C:COPII vesicle coat"/>
    <property type="evidence" value="ECO:0007669"/>
    <property type="project" value="TreeGrafter"/>
</dbReference>
<dbReference type="GO" id="GO:0005198">
    <property type="term" value="F:structural molecule activity"/>
    <property type="evidence" value="ECO:0007669"/>
    <property type="project" value="TreeGrafter"/>
</dbReference>
<evidence type="ECO:0000256" key="1">
    <source>
        <dbReference type="ARBA" id="ARBA00022448"/>
    </source>
</evidence>
<reference evidence="5" key="1">
    <citation type="journal article" date="2020" name="Fungal Divers.">
        <title>Resolving the Mortierellaceae phylogeny through synthesis of multi-gene phylogenetics and phylogenomics.</title>
        <authorList>
            <person name="Vandepol N."/>
            <person name="Liber J."/>
            <person name="Desiro A."/>
            <person name="Na H."/>
            <person name="Kennedy M."/>
            <person name="Barry K."/>
            <person name="Grigoriev I.V."/>
            <person name="Miller A.N."/>
            <person name="O'Donnell K."/>
            <person name="Stajich J.E."/>
            <person name="Bonito G."/>
        </authorList>
    </citation>
    <scope>NUCLEOTIDE SEQUENCE</scope>
    <source>
        <strain evidence="5">KOD948</strain>
    </source>
</reference>
<sequence length="279" mass="30216">MDASKTNDPSLQRSNAIQQENEEGSSPDQDLNPLQPLDSSSFSAPLNTLPSFKPRKSNRISVLAYNTDGSQSPLPPKSPNTPPGGPGTLPAPVPQGGPPSLFGSKGPSSSVTPPPPAGGPAGIKLPPPPMKQHGTGSAPVPYTKGDFRTAEIVNHWNDPPTQIFEKKSQKDETSAHDFEPMKELLARIIEECSSNVPPPQKRMFDDTTKRLQALQEQMDNGTVKERIVGPLGEMIQALSSKSFTQCHAIHAKMMQTEFDTEGKWLLGFKRLIDLYASFP</sequence>
<dbReference type="GO" id="GO:0070971">
    <property type="term" value="C:endoplasmic reticulum exit site"/>
    <property type="evidence" value="ECO:0007669"/>
    <property type="project" value="TreeGrafter"/>
</dbReference>
<evidence type="ECO:0000256" key="4">
    <source>
        <dbReference type="SAM" id="MobiDB-lite"/>
    </source>
</evidence>
<name>A0A9P6PUU5_9FUNG</name>